<evidence type="ECO:0000256" key="3">
    <source>
        <dbReference type="SAM" id="SignalP"/>
    </source>
</evidence>
<dbReference type="RefSeq" id="XP_060670270.1">
    <property type="nucleotide sequence ID" value="XM_060814287.1"/>
</dbReference>
<dbReference type="InterPro" id="IPR039391">
    <property type="entry name" value="Phytocyanin-like"/>
</dbReference>
<evidence type="ECO:0000256" key="1">
    <source>
        <dbReference type="SAM" id="MobiDB-lite"/>
    </source>
</evidence>
<evidence type="ECO:0000313" key="6">
    <source>
        <dbReference type="RefSeq" id="XP_060670266.1"/>
    </source>
</evidence>
<evidence type="ECO:0000313" key="10">
    <source>
        <dbReference type="RefSeq" id="XP_060670270.1"/>
    </source>
</evidence>
<feature type="chain" id="PRO_5045025739" evidence="3">
    <location>
        <begin position="29"/>
        <end position="240"/>
    </location>
</feature>
<evidence type="ECO:0000313" key="5">
    <source>
        <dbReference type="Proteomes" id="UP001652623"/>
    </source>
</evidence>
<feature type="region of interest" description="Disordered" evidence="1">
    <location>
        <begin position="130"/>
        <end position="211"/>
    </location>
</feature>
<feature type="compositionally biased region" description="Pro residues" evidence="1">
    <location>
        <begin position="164"/>
        <end position="173"/>
    </location>
</feature>
<reference evidence="5 6" key="1">
    <citation type="submission" date="2025-05" db="UniProtKB">
        <authorList>
            <consortium name="RefSeq"/>
        </authorList>
    </citation>
    <scope>IDENTIFICATION</scope>
    <source>
        <tissue evidence="6 7">Seedling</tissue>
    </source>
</reference>
<evidence type="ECO:0000259" key="4">
    <source>
        <dbReference type="PROSITE" id="PS51485"/>
    </source>
</evidence>
<dbReference type="Proteomes" id="UP001652623">
    <property type="component" value="Chromosome 2"/>
</dbReference>
<dbReference type="RefSeq" id="XP_060670267.1">
    <property type="nucleotide sequence ID" value="XM_060814284.1"/>
</dbReference>
<name>A0ABM4A0K7_ZIZJJ</name>
<feature type="compositionally biased region" description="Polar residues" evidence="1">
    <location>
        <begin position="197"/>
        <end position="211"/>
    </location>
</feature>
<keyword evidence="2" id="KW-0472">Membrane</keyword>
<dbReference type="InterPro" id="IPR003245">
    <property type="entry name" value="Phytocyanin_dom"/>
</dbReference>
<feature type="transmembrane region" description="Helical" evidence="2">
    <location>
        <begin position="218"/>
        <end position="237"/>
    </location>
</feature>
<protein>
    <submittedName>
        <fullName evidence="6 7">Blue copper protein</fullName>
    </submittedName>
</protein>
<dbReference type="InterPro" id="IPR008972">
    <property type="entry name" value="Cupredoxin"/>
</dbReference>
<dbReference type="SUPFAM" id="SSF49503">
    <property type="entry name" value="Cupredoxins"/>
    <property type="match status" value="1"/>
</dbReference>
<dbReference type="PANTHER" id="PTHR33021:SF499">
    <property type="entry name" value="OS12G0150500 PROTEIN"/>
    <property type="match status" value="1"/>
</dbReference>
<proteinExistence type="predicted"/>
<dbReference type="GeneID" id="125418150"/>
<accession>A0ABM4A0K7</accession>
<feature type="compositionally biased region" description="Low complexity" evidence="1">
    <location>
        <begin position="140"/>
        <end position="163"/>
    </location>
</feature>
<dbReference type="RefSeq" id="XP_060670268.1">
    <property type="nucleotide sequence ID" value="XM_060814285.1"/>
</dbReference>
<organism evidence="5 10">
    <name type="scientific">Ziziphus jujuba</name>
    <name type="common">Chinese jujube</name>
    <name type="synonym">Ziziphus sativa</name>
    <dbReference type="NCBI Taxonomy" id="326968"/>
    <lineage>
        <taxon>Eukaryota</taxon>
        <taxon>Viridiplantae</taxon>
        <taxon>Streptophyta</taxon>
        <taxon>Embryophyta</taxon>
        <taxon>Tracheophyta</taxon>
        <taxon>Spermatophyta</taxon>
        <taxon>Magnoliopsida</taxon>
        <taxon>eudicotyledons</taxon>
        <taxon>Gunneridae</taxon>
        <taxon>Pentapetalae</taxon>
        <taxon>rosids</taxon>
        <taxon>fabids</taxon>
        <taxon>Rosales</taxon>
        <taxon>Rhamnaceae</taxon>
        <taxon>Paliureae</taxon>
        <taxon>Ziziphus</taxon>
    </lineage>
</organism>
<dbReference type="PROSITE" id="PS51485">
    <property type="entry name" value="PHYTOCYANIN"/>
    <property type="match status" value="1"/>
</dbReference>
<dbReference type="RefSeq" id="XP_060670266.1">
    <property type="nucleotide sequence ID" value="XM_060814283.1"/>
</dbReference>
<dbReference type="PANTHER" id="PTHR33021">
    <property type="entry name" value="BLUE COPPER PROTEIN"/>
    <property type="match status" value="1"/>
</dbReference>
<keyword evidence="2" id="KW-1133">Transmembrane helix</keyword>
<sequence>MVGLRPVWAVKSIVVLIITSILFHCVSAMTDHVVGGVSGWDPNSNLQGWAADTTFQVGDRLVFRGKPGCYVSEVHCLDYGSCHAVHLIRTYNNVEVLITLTQPGSRCFIGSSPDHCKGCPKLLVQVQPLPQLSSDDDNGTTTTTATTTTTTISPSSSSYSSYCHPPPPTPPAAPALSNDKGGIEVPPVGSDNELQDKTNNPADATSASPPCSSGAGEAVINLLFWWVLVITTLVMLVSSG</sequence>
<feature type="domain" description="Phytocyanin" evidence="4">
    <location>
        <begin position="30"/>
        <end position="128"/>
    </location>
</feature>
<evidence type="ECO:0000313" key="7">
    <source>
        <dbReference type="RefSeq" id="XP_060670267.1"/>
    </source>
</evidence>
<keyword evidence="5" id="KW-1185">Reference proteome</keyword>
<gene>
    <name evidence="6 7 8 9 10" type="primary">LOC125418150</name>
</gene>
<evidence type="ECO:0000313" key="8">
    <source>
        <dbReference type="RefSeq" id="XP_060670268.1"/>
    </source>
</evidence>
<dbReference type="RefSeq" id="XP_060670269.1">
    <property type="nucleotide sequence ID" value="XM_060814286.1"/>
</dbReference>
<dbReference type="Pfam" id="PF02298">
    <property type="entry name" value="Cu_bind_like"/>
    <property type="match status" value="1"/>
</dbReference>
<keyword evidence="2" id="KW-0812">Transmembrane</keyword>
<evidence type="ECO:0000256" key="2">
    <source>
        <dbReference type="SAM" id="Phobius"/>
    </source>
</evidence>
<keyword evidence="3" id="KW-0732">Signal</keyword>
<dbReference type="Gene3D" id="2.60.40.420">
    <property type="entry name" value="Cupredoxins - blue copper proteins"/>
    <property type="match status" value="1"/>
</dbReference>
<evidence type="ECO:0000313" key="9">
    <source>
        <dbReference type="RefSeq" id="XP_060670269.1"/>
    </source>
</evidence>
<feature type="signal peptide" evidence="3">
    <location>
        <begin position="1"/>
        <end position="28"/>
    </location>
</feature>